<dbReference type="InterPro" id="IPR002478">
    <property type="entry name" value="PUA"/>
</dbReference>
<keyword evidence="5 10" id="KW-0808">Transferase</keyword>
<dbReference type="Proteomes" id="UP000053937">
    <property type="component" value="Unassembled WGS sequence"/>
</dbReference>
<keyword evidence="6" id="KW-0949">S-adenosyl-L-methionine</keyword>
<feature type="domain" description="PUA" evidence="9">
    <location>
        <begin position="2"/>
        <end position="86"/>
    </location>
</feature>
<evidence type="ECO:0000256" key="4">
    <source>
        <dbReference type="ARBA" id="ARBA00022603"/>
    </source>
</evidence>
<dbReference type="CDD" id="cd02440">
    <property type="entry name" value="AdoMet_MTases"/>
    <property type="match status" value="1"/>
</dbReference>
<proteinExistence type="inferred from homology"/>
<dbReference type="SMART" id="SM00359">
    <property type="entry name" value="PUA"/>
    <property type="match status" value="1"/>
</dbReference>
<dbReference type="GO" id="GO:0008168">
    <property type="term" value="F:methyltransferase activity"/>
    <property type="evidence" value="ECO:0007669"/>
    <property type="project" value="UniProtKB-KW"/>
</dbReference>
<dbReference type="SUPFAM" id="SSF88697">
    <property type="entry name" value="PUA domain-like"/>
    <property type="match status" value="1"/>
</dbReference>
<dbReference type="CDD" id="cd11572">
    <property type="entry name" value="RlmI_M_like"/>
    <property type="match status" value="1"/>
</dbReference>
<dbReference type="Gene3D" id="2.30.130.10">
    <property type="entry name" value="PUA domain"/>
    <property type="match status" value="1"/>
</dbReference>
<dbReference type="Gene3D" id="3.40.50.150">
    <property type="entry name" value="Vaccinia Virus protein VP39"/>
    <property type="match status" value="1"/>
</dbReference>
<organism evidence="10 11">
    <name type="scientific">Chlorobium limicola</name>
    <dbReference type="NCBI Taxonomy" id="1092"/>
    <lineage>
        <taxon>Bacteria</taxon>
        <taxon>Pseudomonadati</taxon>
        <taxon>Chlorobiota</taxon>
        <taxon>Chlorobiia</taxon>
        <taxon>Chlorobiales</taxon>
        <taxon>Chlorobiaceae</taxon>
        <taxon>Chlorobium/Pelodictyon group</taxon>
        <taxon>Chlorobium</taxon>
    </lineage>
</organism>
<accession>A0A117MJU2</accession>
<sequence length="393" mass="44075">MQTIHLKPKEQRRLLKGHLWVFSNELQAVPGDIAAGETVRLFTHDDRLIGTGFYNPHSLISFRLLSRSGEVPDREFFKKKIVEALALREKIYRLDDTNAWRLVHGESDGLPGLVIDRFNRAVVLQAFSAGMDRHLPLVSEVIDELLQPDAIILRNESVLRELEGLPLYKEIIKGERSATMQTIHDAGISYEVDLYEGQKTGFFLDQRENRRIIRSFSEGAEVLDVFTNDGGFALNALRGGARSAIMVDISEETLKRAEKNAVLNGFENFSLISSDAFDMLGKMVEAKELFDVVVLDPPSFTKSRKNLPTALKAYKRLNKLGLQLIKSGGFLATASCSHHVSEEDFLAAIHQAALAAGKQLRMIYKNAQPPDHPVLLSMPETGYLKFACFYVTD</sequence>
<keyword evidence="2" id="KW-0963">Cytoplasm</keyword>
<keyword evidence="3" id="KW-0698">rRNA processing</keyword>
<dbReference type="Gene3D" id="3.30.750.80">
    <property type="entry name" value="RNA methyltransferase domain (HRMD) like"/>
    <property type="match status" value="1"/>
</dbReference>
<dbReference type="CDD" id="cd21153">
    <property type="entry name" value="PUA_RlmI"/>
    <property type="match status" value="1"/>
</dbReference>
<dbReference type="Pfam" id="PF10672">
    <property type="entry name" value="Methyltrans_SAM"/>
    <property type="match status" value="1"/>
</dbReference>
<evidence type="ECO:0000313" key="11">
    <source>
        <dbReference type="Proteomes" id="UP000053937"/>
    </source>
</evidence>
<dbReference type="GO" id="GO:0032259">
    <property type="term" value="P:methylation"/>
    <property type="evidence" value="ECO:0007669"/>
    <property type="project" value="UniProtKB-KW"/>
</dbReference>
<evidence type="ECO:0000256" key="6">
    <source>
        <dbReference type="ARBA" id="ARBA00022691"/>
    </source>
</evidence>
<keyword evidence="7" id="KW-0694">RNA-binding</keyword>
<evidence type="ECO:0000259" key="9">
    <source>
        <dbReference type="SMART" id="SM00359"/>
    </source>
</evidence>
<dbReference type="Pfam" id="PF17785">
    <property type="entry name" value="PUA_3"/>
    <property type="match status" value="1"/>
</dbReference>
<evidence type="ECO:0000313" key="10">
    <source>
        <dbReference type="EMBL" id="KUL21295.1"/>
    </source>
</evidence>
<evidence type="ECO:0000256" key="3">
    <source>
        <dbReference type="ARBA" id="ARBA00022552"/>
    </source>
</evidence>
<dbReference type="PROSITE" id="PS50890">
    <property type="entry name" value="PUA"/>
    <property type="match status" value="1"/>
</dbReference>
<evidence type="ECO:0000256" key="7">
    <source>
        <dbReference type="ARBA" id="ARBA00022884"/>
    </source>
</evidence>
<evidence type="ECO:0000256" key="2">
    <source>
        <dbReference type="ARBA" id="ARBA00022490"/>
    </source>
</evidence>
<dbReference type="InterPro" id="IPR015947">
    <property type="entry name" value="PUA-like_sf"/>
</dbReference>
<name>A0A117MJU2_CHLLI</name>
<dbReference type="InterPro" id="IPR029063">
    <property type="entry name" value="SAM-dependent_MTases_sf"/>
</dbReference>
<dbReference type="InterPro" id="IPR019614">
    <property type="entry name" value="SAM-dep_methyl-trfase"/>
</dbReference>
<keyword evidence="11" id="KW-1185">Reference proteome</keyword>
<dbReference type="RefSeq" id="WP_059139417.1">
    <property type="nucleotide sequence ID" value="NZ_LMBR01000210.1"/>
</dbReference>
<dbReference type="InterPro" id="IPR036974">
    <property type="entry name" value="PUA_sf"/>
</dbReference>
<dbReference type="PANTHER" id="PTHR42873:SF1">
    <property type="entry name" value="S-ADENOSYLMETHIONINE-DEPENDENT METHYLTRANSFERASE DOMAIN-CONTAINING PROTEIN"/>
    <property type="match status" value="1"/>
</dbReference>
<dbReference type="GO" id="GO:0005737">
    <property type="term" value="C:cytoplasm"/>
    <property type="evidence" value="ECO:0007669"/>
    <property type="project" value="UniProtKB-SubCell"/>
</dbReference>
<keyword evidence="4 10" id="KW-0489">Methyltransferase</keyword>
<dbReference type="AlphaFoldDB" id="A0A117MJU2"/>
<evidence type="ECO:0000256" key="5">
    <source>
        <dbReference type="ARBA" id="ARBA00022679"/>
    </source>
</evidence>
<protein>
    <submittedName>
        <fullName evidence="10">SAM-dependent methyltransferase</fullName>
    </submittedName>
</protein>
<evidence type="ECO:0000256" key="1">
    <source>
        <dbReference type="ARBA" id="ARBA00004496"/>
    </source>
</evidence>
<dbReference type="OrthoDB" id="9805492at2"/>
<gene>
    <name evidence="10" type="ORF">ASB62_08225</name>
</gene>
<dbReference type="InterPro" id="IPR041532">
    <property type="entry name" value="RlmI-like_PUA"/>
</dbReference>
<dbReference type="SUPFAM" id="SSF53335">
    <property type="entry name" value="S-adenosyl-L-methionine-dependent methyltransferases"/>
    <property type="match status" value="1"/>
</dbReference>
<evidence type="ECO:0000256" key="8">
    <source>
        <dbReference type="ARBA" id="ARBA00038091"/>
    </source>
</evidence>
<dbReference type="EMBL" id="LMBR01000210">
    <property type="protein sequence ID" value="KUL21295.1"/>
    <property type="molecule type" value="Genomic_DNA"/>
</dbReference>
<dbReference type="PANTHER" id="PTHR42873">
    <property type="entry name" value="RIBOSOMAL RNA LARGE SUBUNIT METHYLTRANSFERASE"/>
    <property type="match status" value="1"/>
</dbReference>
<reference evidence="10 11" key="1">
    <citation type="submission" date="2015-10" db="EMBL/GenBank/DDBJ databases">
        <title>Draft Genome Sequence of Chlorobium limicola strain Frasassi Growing under Artificial Lighting in the Frasassi Cave System.</title>
        <authorList>
            <person name="Mansor M."/>
            <person name="Macalady J."/>
        </authorList>
    </citation>
    <scope>NUCLEOTIDE SEQUENCE [LARGE SCALE GENOMIC DNA]</scope>
    <source>
        <strain evidence="10 11">Frasassi</strain>
    </source>
</reference>
<dbReference type="GO" id="GO:0006364">
    <property type="term" value="P:rRNA processing"/>
    <property type="evidence" value="ECO:0007669"/>
    <property type="project" value="UniProtKB-KW"/>
</dbReference>
<dbReference type="GO" id="GO:0003723">
    <property type="term" value="F:RNA binding"/>
    <property type="evidence" value="ECO:0007669"/>
    <property type="project" value="UniProtKB-KW"/>
</dbReference>
<comment type="similarity">
    <text evidence="8">Belongs to the methyltransferase superfamily. RlmI family.</text>
</comment>
<comment type="caution">
    <text evidence="10">The sequence shown here is derived from an EMBL/GenBank/DDBJ whole genome shotgun (WGS) entry which is preliminary data.</text>
</comment>
<comment type="subcellular location">
    <subcellularLocation>
        <location evidence="1">Cytoplasm</location>
    </subcellularLocation>
</comment>